<dbReference type="Proteomes" id="UP000759131">
    <property type="component" value="Unassembled WGS sequence"/>
</dbReference>
<dbReference type="InterPro" id="IPR036236">
    <property type="entry name" value="Znf_C2H2_sf"/>
</dbReference>
<dbReference type="FunFam" id="3.30.160.60:FF:001290">
    <property type="entry name" value="Zinc finger 45-like"/>
    <property type="match status" value="1"/>
</dbReference>
<keyword evidence="4" id="KW-0677">Repeat</keyword>
<accession>A0A7R9KJ15</accession>
<evidence type="ECO:0000256" key="4">
    <source>
        <dbReference type="ARBA" id="ARBA00022737"/>
    </source>
</evidence>
<dbReference type="InterPro" id="IPR013087">
    <property type="entry name" value="Znf_C2H2_type"/>
</dbReference>
<feature type="domain" description="C2H2-type" evidence="13">
    <location>
        <begin position="854"/>
        <end position="881"/>
    </location>
</feature>
<name>A0A7R9KJ15_9ACAR</name>
<dbReference type="Pfam" id="PF12874">
    <property type="entry name" value="zf-met"/>
    <property type="match status" value="1"/>
</dbReference>
<dbReference type="SUPFAM" id="SSF57667">
    <property type="entry name" value="beta-beta-alpha zinc fingers"/>
    <property type="match status" value="3"/>
</dbReference>
<dbReference type="OrthoDB" id="6436585at2759"/>
<evidence type="ECO:0000313" key="14">
    <source>
        <dbReference type="EMBL" id="CAD7623961.1"/>
    </source>
</evidence>
<protein>
    <recommendedName>
        <fullName evidence="13">C2H2-type domain-containing protein</fullName>
    </recommendedName>
</protein>
<dbReference type="FunFam" id="3.30.160.60:FF:000376">
    <property type="entry name" value="Zinc finger protein 236"/>
    <property type="match status" value="1"/>
</dbReference>
<dbReference type="PROSITE" id="PS50157">
    <property type="entry name" value="ZINC_FINGER_C2H2_2"/>
    <property type="match status" value="5"/>
</dbReference>
<feature type="domain" description="C2H2-type" evidence="13">
    <location>
        <begin position="966"/>
        <end position="991"/>
    </location>
</feature>
<evidence type="ECO:0000256" key="8">
    <source>
        <dbReference type="ARBA" id="ARBA00023125"/>
    </source>
</evidence>
<dbReference type="CDD" id="cd08368">
    <property type="entry name" value="LIM"/>
    <property type="match status" value="1"/>
</dbReference>
<evidence type="ECO:0000256" key="6">
    <source>
        <dbReference type="ARBA" id="ARBA00022833"/>
    </source>
</evidence>
<dbReference type="GO" id="GO:0042802">
    <property type="term" value="F:identical protein binding"/>
    <property type="evidence" value="ECO:0007669"/>
    <property type="project" value="UniProtKB-ARBA"/>
</dbReference>
<dbReference type="Pfam" id="PF00096">
    <property type="entry name" value="zf-C2H2"/>
    <property type="match status" value="4"/>
</dbReference>
<comment type="similarity">
    <text evidence="2">Belongs to the krueppel C2H2-type zinc-finger protein family.</text>
</comment>
<evidence type="ECO:0000256" key="10">
    <source>
        <dbReference type="ARBA" id="ARBA00023242"/>
    </source>
</evidence>
<evidence type="ECO:0000256" key="1">
    <source>
        <dbReference type="ARBA" id="ARBA00004123"/>
    </source>
</evidence>
<keyword evidence="9" id="KW-0804">Transcription</keyword>
<dbReference type="PANTHER" id="PTHR16515">
    <property type="entry name" value="PR DOMAIN ZINC FINGER PROTEIN"/>
    <property type="match status" value="1"/>
</dbReference>
<keyword evidence="10" id="KW-0539">Nucleus</keyword>
<keyword evidence="8" id="KW-0238">DNA-binding</keyword>
<dbReference type="GO" id="GO:0003677">
    <property type="term" value="F:DNA binding"/>
    <property type="evidence" value="ECO:0007669"/>
    <property type="project" value="UniProtKB-KW"/>
</dbReference>
<sequence length="991" mass="106065">MMESSATIVPQMSSTVPTAAVPTHSGQSSADGCVLETTTTVNTSADPYNGLNCEPNASLMLFNQNNNQLLNTMIVENSYKSDESLTERQSTDLTFSDLTPPVPNISQLESNQIMQNSDPSQPTFDGVSGAVPQHQIQQMNTIATESPQIEIPNNEIILPSMAPKNNASLMESVNDNQYSNLFEPVINGPSGSAPQTPAASPIAAIEQNVNMSNGSMNPQMTVLSSFGSNNNTFDNTTVASVSADMFNQMVPVLNNNNNNDNNNVSQSEQPLPVLSLDPALQEQLLDAIPPPSVNFPPGPVPTDEKGIPTALPGEFPLSLLPVEEEKVGGIESASVPLDKIEATINMNSKSIPTLTDAISLSQSQVNLIKSLPQPISAQQPLSTLSNISPNAVAITVTDAIAANNCGLETVADQQFGQYDNNIGNQSHMSSGLPPPPPLQPVQNVNQTTMSSMPEMNTLTNLVPVVEPTDPSIQQTCRQALSVVIKSEPQSYSEAIDGNNGSDLLLGLSKVNDDNNNPILNNLNRQKGSTSAVTRAPTLVNNQIRSFPLCVISTAPTPLMSKSNASIVTPKYELPLPPKKARFATTTSSGLVSHQLIQSHSSAKMSPSAHASAAVPSTGMIYDLPLHQTHHSSNPSTTFRVQSDITHSFKAQHNMTPPFTTVAPILLSGLMPSVSVAIDGPLSLVKEEKMRQLITTNALTSHPDFPAISGLLSFINPYHKPTTASVTTCMETPLSLSVKNSLSGAPVTANPLIQSHSLVTHASHVPSLTRPSLHHNQSITSATTLVPTPPTAVPVSVVTSVVDHQNRGVPQQQRIKAIAQNSNKHRLNVEHNTTGATGVKLQLAPLLSGDPAKPFQCALCGKHLASKNVYQLHLRSHSGEKPFTCNLCGHSFSQKTSLTRHMRSHTGERPFPCQVCGKRFADKERIKIHMRTHTGEKPFACDICGKQFSQKSTVKRHMSVHTGEKPFKCETCGKGFANRGNLTAHTKTHSNS</sequence>
<dbReference type="Gene3D" id="3.30.160.60">
    <property type="entry name" value="Classic Zinc Finger"/>
    <property type="match status" value="5"/>
</dbReference>
<proteinExistence type="inferred from homology"/>
<dbReference type="PROSITE" id="PS00028">
    <property type="entry name" value="ZINC_FINGER_C2H2_1"/>
    <property type="match status" value="5"/>
</dbReference>
<evidence type="ECO:0000256" key="12">
    <source>
        <dbReference type="SAM" id="MobiDB-lite"/>
    </source>
</evidence>
<keyword evidence="6" id="KW-0862">Zinc</keyword>
<evidence type="ECO:0000256" key="7">
    <source>
        <dbReference type="ARBA" id="ARBA00023015"/>
    </source>
</evidence>
<dbReference type="AlphaFoldDB" id="A0A7R9KJ15"/>
<dbReference type="EMBL" id="CAJPIZ010002003">
    <property type="protein sequence ID" value="CAG2104391.1"/>
    <property type="molecule type" value="Genomic_DNA"/>
</dbReference>
<organism evidence="14">
    <name type="scientific">Medioppia subpectinata</name>
    <dbReference type="NCBI Taxonomy" id="1979941"/>
    <lineage>
        <taxon>Eukaryota</taxon>
        <taxon>Metazoa</taxon>
        <taxon>Ecdysozoa</taxon>
        <taxon>Arthropoda</taxon>
        <taxon>Chelicerata</taxon>
        <taxon>Arachnida</taxon>
        <taxon>Acari</taxon>
        <taxon>Acariformes</taxon>
        <taxon>Sarcoptiformes</taxon>
        <taxon>Oribatida</taxon>
        <taxon>Brachypylina</taxon>
        <taxon>Oppioidea</taxon>
        <taxon>Oppiidae</taxon>
        <taxon>Medioppia</taxon>
    </lineage>
</organism>
<keyword evidence="3" id="KW-0479">Metal-binding</keyword>
<reference evidence="14" key="1">
    <citation type="submission" date="2020-11" db="EMBL/GenBank/DDBJ databases">
        <authorList>
            <person name="Tran Van P."/>
        </authorList>
    </citation>
    <scope>NUCLEOTIDE SEQUENCE</scope>
</reference>
<evidence type="ECO:0000256" key="2">
    <source>
        <dbReference type="ARBA" id="ARBA00006991"/>
    </source>
</evidence>
<dbReference type="EMBL" id="OC856578">
    <property type="protein sequence ID" value="CAD7623961.1"/>
    <property type="molecule type" value="Genomic_DNA"/>
</dbReference>
<dbReference type="SMART" id="SM00355">
    <property type="entry name" value="ZnF_C2H2"/>
    <property type="match status" value="5"/>
</dbReference>
<gene>
    <name evidence="14" type="ORF">OSB1V03_LOCUS4408</name>
</gene>
<keyword evidence="5 11" id="KW-0863">Zinc-finger</keyword>
<feature type="domain" description="C2H2-type" evidence="13">
    <location>
        <begin position="882"/>
        <end position="909"/>
    </location>
</feature>
<dbReference type="InterPro" id="IPR050331">
    <property type="entry name" value="Zinc_finger"/>
</dbReference>
<feature type="compositionally biased region" description="Polar residues" evidence="12">
    <location>
        <begin position="1"/>
        <end position="17"/>
    </location>
</feature>
<feature type="region of interest" description="Disordered" evidence="12">
    <location>
        <begin position="1"/>
        <end position="31"/>
    </location>
</feature>
<evidence type="ECO:0000256" key="11">
    <source>
        <dbReference type="PROSITE-ProRule" id="PRU00042"/>
    </source>
</evidence>
<dbReference type="GO" id="GO:0010468">
    <property type="term" value="P:regulation of gene expression"/>
    <property type="evidence" value="ECO:0007669"/>
    <property type="project" value="TreeGrafter"/>
</dbReference>
<evidence type="ECO:0000256" key="3">
    <source>
        <dbReference type="ARBA" id="ARBA00022723"/>
    </source>
</evidence>
<evidence type="ECO:0000256" key="5">
    <source>
        <dbReference type="ARBA" id="ARBA00022771"/>
    </source>
</evidence>
<comment type="subcellular location">
    <subcellularLocation>
        <location evidence="1">Nucleus</location>
    </subcellularLocation>
</comment>
<keyword evidence="15" id="KW-1185">Reference proteome</keyword>
<dbReference type="GO" id="GO:0005634">
    <property type="term" value="C:nucleus"/>
    <property type="evidence" value="ECO:0007669"/>
    <property type="project" value="UniProtKB-SubCell"/>
</dbReference>
<feature type="domain" description="C2H2-type" evidence="13">
    <location>
        <begin position="938"/>
        <end position="965"/>
    </location>
</feature>
<dbReference type="FunFam" id="3.30.160.60:FF:000508">
    <property type="entry name" value="Myeloid zinc finger 1"/>
    <property type="match status" value="1"/>
</dbReference>
<dbReference type="GO" id="GO:0008270">
    <property type="term" value="F:zinc ion binding"/>
    <property type="evidence" value="ECO:0007669"/>
    <property type="project" value="UniProtKB-KW"/>
</dbReference>
<feature type="domain" description="C2H2-type" evidence="13">
    <location>
        <begin position="910"/>
        <end position="937"/>
    </location>
</feature>
<evidence type="ECO:0000256" key="9">
    <source>
        <dbReference type="ARBA" id="ARBA00023163"/>
    </source>
</evidence>
<evidence type="ECO:0000313" key="15">
    <source>
        <dbReference type="Proteomes" id="UP000759131"/>
    </source>
</evidence>
<dbReference type="PANTHER" id="PTHR16515:SF49">
    <property type="entry name" value="GASTRULA ZINC FINGER PROTEIN XLCGF49.1-LIKE-RELATED"/>
    <property type="match status" value="1"/>
</dbReference>
<keyword evidence="7" id="KW-0805">Transcription regulation</keyword>
<dbReference type="FunFam" id="3.30.160.60:FF:000912">
    <property type="entry name" value="Zinc finger protein 660"/>
    <property type="match status" value="1"/>
</dbReference>
<evidence type="ECO:0000259" key="13">
    <source>
        <dbReference type="PROSITE" id="PS50157"/>
    </source>
</evidence>